<dbReference type="AlphaFoldDB" id="A0A9I9EIY0"/>
<reference evidence="1" key="1">
    <citation type="submission" date="2023-03" db="UniProtKB">
        <authorList>
            <consortium name="EnsemblPlants"/>
        </authorList>
    </citation>
    <scope>IDENTIFICATION</scope>
</reference>
<evidence type="ECO:0000313" key="1">
    <source>
        <dbReference type="EnsemblPlants" id="MELO3C034451.2.1"/>
    </source>
</evidence>
<dbReference type="EnsemblPlants" id="MELO3C034451.2.1">
    <property type="protein sequence ID" value="MELO3C034451.2.1"/>
    <property type="gene ID" value="MELO3C034451.2"/>
</dbReference>
<accession>A0A9I9EIY0</accession>
<dbReference type="Gramene" id="MELO3C034451.2.1">
    <property type="protein sequence ID" value="MELO3C034451.2.1"/>
    <property type="gene ID" value="MELO3C034451.2"/>
</dbReference>
<sequence length="69" mass="7704">MAVRLQCLHPSSAGVVVGWVAENQENSQKNHRKLAESTRDNKDVEISKRISFAPFFVDIYVSTAINRSG</sequence>
<organism evidence="1">
    <name type="scientific">Cucumis melo</name>
    <name type="common">Muskmelon</name>
    <dbReference type="NCBI Taxonomy" id="3656"/>
    <lineage>
        <taxon>Eukaryota</taxon>
        <taxon>Viridiplantae</taxon>
        <taxon>Streptophyta</taxon>
        <taxon>Embryophyta</taxon>
        <taxon>Tracheophyta</taxon>
        <taxon>Spermatophyta</taxon>
        <taxon>Magnoliopsida</taxon>
        <taxon>eudicotyledons</taxon>
        <taxon>Gunneridae</taxon>
        <taxon>Pentapetalae</taxon>
        <taxon>rosids</taxon>
        <taxon>fabids</taxon>
        <taxon>Cucurbitales</taxon>
        <taxon>Cucurbitaceae</taxon>
        <taxon>Benincaseae</taxon>
        <taxon>Cucumis</taxon>
    </lineage>
</organism>
<protein>
    <submittedName>
        <fullName evidence="1">Uncharacterized protein</fullName>
    </submittedName>
</protein>
<name>A0A9I9EIY0_CUCME</name>
<proteinExistence type="predicted"/>